<evidence type="ECO:0000313" key="3">
    <source>
        <dbReference type="Proteomes" id="UP000186922"/>
    </source>
</evidence>
<reference evidence="2 3" key="1">
    <citation type="journal article" date="2016" name="Nat. Commun.">
        <title>Extremotolerant tardigrade genome and improved radiotolerance of human cultured cells by tardigrade-unique protein.</title>
        <authorList>
            <person name="Hashimoto T."/>
            <person name="Horikawa D.D."/>
            <person name="Saito Y."/>
            <person name="Kuwahara H."/>
            <person name="Kozuka-Hata H."/>
            <person name="Shin-I T."/>
            <person name="Minakuchi Y."/>
            <person name="Ohishi K."/>
            <person name="Motoyama A."/>
            <person name="Aizu T."/>
            <person name="Enomoto A."/>
            <person name="Kondo K."/>
            <person name="Tanaka S."/>
            <person name="Hara Y."/>
            <person name="Koshikawa S."/>
            <person name="Sagara H."/>
            <person name="Miura T."/>
            <person name="Yokobori S."/>
            <person name="Miyagawa K."/>
            <person name="Suzuki Y."/>
            <person name="Kubo T."/>
            <person name="Oyama M."/>
            <person name="Kohara Y."/>
            <person name="Fujiyama A."/>
            <person name="Arakawa K."/>
            <person name="Katayama T."/>
            <person name="Toyoda A."/>
            <person name="Kunieda T."/>
        </authorList>
    </citation>
    <scope>NUCLEOTIDE SEQUENCE [LARGE SCALE GENOMIC DNA]</scope>
    <source>
        <strain evidence="2 3">YOKOZUNA-1</strain>
    </source>
</reference>
<proteinExistence type="predicted"/>
<sequence>MPFVIGKTDVSNQEYRYIYEHVEVWRIDQDTGEIVLIEVGEECNWGEQHSGMVNTNYGASLAEDPEEAHFRESTDTPTSSFVSFGSYRKQHPQEVDCGGVYFPKTDATMTERMDPYDADSSVTSSGINAGPTHSSLVQPKSNLPAVASTSSFCSYRDDVEVSQEAAYPKARFPKCAVVKSRGLPSVKFYGSGSFRTDSNEIDSPRVRSADPDSVSVSSFVSYCKPPRKDVDPTAEGYSSEISAKASGETLDLDECKPIPPLRSKMAPPFKLSSTEPTGLVVPSFVTYCEEPPQHLRRGHAVLPSPAVEVAVEKSSIKLKLHLNFAKPSSAHTSKLLSGAP</sequence>
<gene>
    <name evidence="2" type="primary">RvY_07027-1</name>
    <name evidence="2" type="synonym">RvY_07027.1</name>
    <name evidence="2" type="ORF">RvY_07027</name>
</gene>
<feature type="compositionally biased region" description="Polar residues" evidence="1">
    <location>
        <begin position="120"/>
        <end position="140"/>
    </location>
</feature>
<evidence type="ECO:0000256" key="1">
    <source>
        <dbReference type="SAM" id="MobiDB-lite"/>
    </source>
</evidence>
<comment type="caution">
    <text evidence="2">The sequence shown here is derived from an EMBL/GenBank/DDBJ whole genome shotgun (WGS) entry which is preliminary data.</text>
</comment>
<keyword evidence="3" id="KW-1185">Reference proteome</keyword>
<name>A0A1D1V0M7_RAMVA</name>
<dbReference type="EMBL" id="BDGG01000003">
    <property type="protein sequence ID" value="GAU95404.1"/>
    <property type="molecule type" value="Genomic_DNA"/>
</dbReference>
<accession>A0A1D1V0M7</accession>
<feature type="region of interest" description="Disordered" evidence="1">
    <location>
        <begin position="117"/>
        <end position="140"/>
    </location>
</feature>
<protein>
    <submittedName>
        <fullName evidence="2">Uncharacterized protein</fullName>
    </submittedName>
</protein>
<organism evidence="2 3">
    <name type="scientific">Ramazzottius varieornatus</name>
    <name type="common">Water bear</name>
    <name type="synonym">Tardigrade</name>
    <dbReference type="NCBI Taxonomy" id="947166"/>
    <lineage>
        <taxon>Eukaryota</taxon>
        <taxon>Metazoa</taxon>
        <taxon>Ecdysozoa</taxon>
        <taxon>Tardigrada</taxon>
        <taxon>Eutardigrada</taxon>
        <taxon>Parachela</taxon>
        <taxon>Hypsibioidea</taxon>
        <taxon>Ramazzottiidae</taxon>
        <taxon>Ramazzottius</taxon>
    </lineage>
</organism>
<dbReference type="Proteomes" id="UP000186922">
    <property type="component" value="Unassembled WGS sequence"/>
</dbReference>
<dbReference type="AlphaFoldDB" id="A0A1D1V0M7"/>
<evidence type="ECO:0000313" key="2">
    <source>
        <dbReference type="EMBL" id="GAU95404.1"/>
    </source>
</evidence>